<protein>
    <submittedName>
        <fullName evidence="2">Uncharacterized protein</fullName>
    </submittedName>
</protein>
<organism evidence="2 3">
    <name type="scientific">Zophobas morio</name>
    <dbReference type="NCBI Taxonomy" id="2755281"/>
    <lineage>
        <taxon>Eukaryota</taxon>
        <taxon>Metazoa</taxon>
        <taxon>Ecdysozoa</taxon>
        <taxon>Arthropoda</taxon>
        <taxon>Hexapoda</taxon>
        <taxon>Insecta</taxon>
        <taxon>Pterygota</taxon>
        <taxon>Neoptera</taxon>
        <taxon>Endopterygota</taxon>
        <taxon>Coleoptera</taxon>
        <taxon>Polyphaga</taxon>
        <taxon>Cucujiformia</taxon>
        <taxon>Tenebrionidae</taxon>
        <taxon>Zophobas</taxon>
    </lineage>
</organism>
<gene>
    <name evidence="2" type="ORF">Zmor_003416</name>
</gene>
<comment type="caution">
    <text evidence="2">The sequence shown here is derived from an EMBL/GenBank/DDBJ whole genome shotgun (WGS) entry which is preliminary data.</text>
</comment>
<reference evidence="2" key="1">
    <citation type="journal article" date="2023" name="G3 (Bethesda)">
        <title>Whole genome assemblies of Zophobas morio and Tenebrio molitor.</title>
        <authorList>
            <person name="Kaur S."/>
            <person name="Stinson S.A."/>
            <person name="diCenzo G.C."/>
        </authorList>
    </citation>
    <scope>NUCLEOTIDE SEQUENCE</scope>
    <source>
        <strain evidence="2">QUZm001</strain>
    </source>
</reference>
<proteinExistence type="predicted"/>
<sequence length="119" mass="14085">MRMRHATSGIRLCHSLERRDTLFIFTPDFSIGFYLFPRHTRLITFKDARGAERRHHWHSHGLWSRIANIRVSGLHSATPCTQNRQAALTNRDFPMPSHEQKKKPSHQAWRHFSKTQDTQ</sequence>
<accession>A0AA38M198</accession>
<dbReference type="EMBL" id="JALNTZ010000010">
    <property type="protein sequence ID" value="KAJ3640100.1"/>
    <property type="molecule type" value="Genomic_DNA"/>
</dbReference>
<dbReference type="AlphaFoldDB" id="A0AA38M198"/>
<evidence type="ECO:0000313" key="2">
    <source>
        <dbReference type="EMBL" id="KAJ3640100.1"/>
    </source>
</evidence>
<evidence type="ECO:0000313" key="3">
    <source>
        <dbReference type="Proteomes" id="UP001168821"/>
    </source>
</evidence>
<evidence type="ECO:0000256" key="1">
    <source>
        <dbReference type="SAM" id="MobiDB-lite"/>
    </source>
</evidence>
<dbReference type="Proteomes" id="UP001168821">
    <property type="component" value="Unassembled WGS sequence"/>
</dbReference>
<name>A0AA38M198_9CUCU</name>
<feature type="compositionally biased region" description="Basic residues" evidence="1">
    <location>
        <begin position="100"/>
        <end position="113"/>
    </location>
</feature>
<feature type="region of interest" description="Disordered" evidence="1">
    <location>
        <begin position="90"/>
        <end position="119"/>
    </location>
</feature>
<keyword evidence="3" id="KW-1185">Reference proteome</keyword>